<dbReference type="Proteomes" id="UP000003146">
    <property type="component" value="Unassembled WGS sequence"/>
</dbReference>
<accession>B3JEK6</accession>
<dbReference type="PROSITE" id="PS00149">
    <property type="entry name" value="SULFATASE_2"/>
    <property type="match status" value="1"/>
</dbReference>
<evidence type="ECO:0000313" key="9">
    <source>
        <dbReference type="EMBL" id="EDV02615.1"/>
    </source>
</evidence>
<dbReference type="SUPFAM" id="SSF53649">
    <property type="entry name" value="Alkaline phosphatase-like"/>
    <property type="match status" value="1"/>
</dbReference>
<feature type="coiled-coil region" evidence="6">
    <location>
        <begin position="480"/>
        <end position="507"/>
    </location>
</feature>
<dbReference type="RefSeq" id="WP_007568061.1">
    <property type="nucleotide sequence ID" value="NZ_DS981466.1"/>
</dbReference>
<evidence type="ECO:0000256" key="5">
    <source>
        <dbReference type="PIRSR" id="PIRSR600917-52"/>
    </source>
</evidence>
<proteinExistence type="inferred from homology"/>
<dbReference type="PANTHER" id="PTHR43108:SF6">
    <property type="entry name" value="N-SULPHOGLUCOSAMINE SULPHOHYDROLASE"/>
    <property type="match status" value="1"/>
</dbReference>
<comment type="caution">
    <text evidence="9">The sequence shown here is derived from an EMBL/GenBank/DDBJ whole genome shotgun (WGS) entry which is preliminary data.</text>
</comment>
<keyword evidence="3 9" id="KW-0378">Hydrolase</keyword>
<dbReference type="PANTHER" id="PTHR43108">
    <property type="entry name" value="N-ACETYLGLUCOSAMINE-6-SULFATASE FAMILY MEMBER"/>
    <property type="match status" value="1"/>
</dbReference>
<evidence type="ECO:0000259" key="8">
    <source>
        <dbReference type="Pfam" id="PF00884"/>
    </source>
</evidence>
<dbReference type="EC" id="3.1.6.-" evidence="9"/>
<evidence type="ECO:0000313" key="10">
    <source>
        <dbReference type="Proteomes" id="UP000003146"/>
    </source>
</evidence>
<dbReference type="eggNOG" id="COG3119">
    <property type="taxonomic scope" value="Bacteria"/>
</dbReference>
<protein>
    <submittedName>
        <fullName evidence="9">Arylsulfatase</fullName>
        <ecNumber evidence="9">3.1.6.-</ecNumber>
    </submittedName>
</protein>
<dbReference type="EMBL" id="ABIY02000033">
    <property type="protein sequence ID" value="EDV02615.1"/>
    <property type="molecule type" value="Genomic_DNA"/>
</dbReference>
<feature type="signal peptide" evidence="7">
    <location>
        <begin position="1"/>
        <end position="21"/>
    </location>
</feature>
<reference evidence="9 10" key="1">
    <citation type="submission" date="2008-04" db="EMBL/GenBank/DDBJ databases">
        <title>Draft genome sequence of Bacteroides coprocola (DSM 17136).</title>
        <authorList>
            <person name="Sudarsanam P."/>
            <person name="Ley R."/>
            <person name="Guruge J."/>
            <person name="Turnbaugh P.J."/>
            <person name="Mahowald M."/>
            <person name="Liep D."/>
            <person name="Gordon J."/>
        </authorList>
    </citation>
    <scope>NUCLEOTIDE SEQUENCE [LARGE SCALE GENOMIC DNA]</scope>
    <source>
        <strain evidence="9 10">DSM 17136</strain>
    </source>
</reference>
<keyword evidence="2 7" id="KW-0732">Signal</keyword>
<name>B3JEK6_9BACT</name>
<dbReference type="InterPro" id="IPR000917">
    <property type="entry name" value="Sulfatase_N"/>
</dbReference>
<evidence type="ECO:0000256" key="3">
    <source>
        <dbReference type="ARBA" id="ARBA00022801"/>
    </source>
</evidence>
<comment type="similarity">
    <text evidence="1">Belongs to the sulfatase family.</text>
</comment>
<dbReference type="HOGENOM" id="CLU_006332_9_3_10"/>
<organism evidence="9 10">
    <name type="scientific">Phocaeicola coprocola DSM 17136</name>
    <dbReference type="NCBI Taxonomy" id="470145"/>
    <lineage>
        <taxon>Bacteria</taxon>
        <taxon>Pseudomonadati</taxon>
        <taxon>Bacteroidota</taxon>
        <taxon>Bacteroidia</taxon>
        <taxon>Bacteroidales</taxon>
        <taxon>Bacteroidaceae</taxon>
        <taxon>Phocaeicola</taxon>
    </lineage>
</organism>
<comment type="PTM">
    <text evidence="5">The conversion to 3-oxoalanine (also known as C-formylglycine, FGly), of a serine or cysteine residue in prokaryotes and of a cysteine residue in eukaryotes, is critical for catalytic activity.</text>
</comment>
<dbReference type="PROSITE" id="PS00523">
    <property type="entry name" value="SULFATASE_1"/>
    <property type="match status" value="1"/>
</dbReference>
<dbReference type="Pfam" id="PF00884">
    <property type="entry name" value="Sulfatase"/>
    <property type="match status" value="1"/>
</dbReference>
<evidence type="ECO:0000256" key="7">
    <source>
        <dbReference type="SAM" id="SignalP"/>
    </source>
</evidence>
<reference evidence="9 10" key="2">
    <citation type="submission" date="2008-04" db="EMBL/GenBank/DDBJ databases">
        <authorList>
            <person name="Fulton L."/>
            <person name="Clifton S."/>
            <person name="Fulton B."/>
            <person name="Xu J."/>
            <person name="Minx P."/>
            <person name="Pepin K.H."/>
            <person name="Johnson M."/>
            <person name="Thiruvilangam P."/>
            <person name="Bhonagiri V."/>
            <person name="Nash W.E."/>
            <person name="Mardis E.R."/>
            <person name="Wilson R.K."/>
        </authorList>
    </citation>
    <scope>NUCLEOTIDE SEQUENCE [LARGE SCALE GENOMIC DNA]</scope>
    <source>
        <strain evidence="9 10">DSM 17136</strain>
    </source>
</reference>
<evidence type="ECO:0000256" key="4">
    <source>
        <dbReference type="ARBA" id="ARBA00023180"/>
    </source>
</evidence>
<evidence type="ECO:0000256" key="6">
    <source>
        <dbReference type="SAM" id="Coils"/>
    </source>
</evidence>
<dbReference type="CDD" id="cd16031">
    <property type="entry name" value="G6S_like"/>
    <property type="match status" value="1"/>
</dbReference>
<feature type="domain" description="Sulfatase N-terminal" evidence="8">
    <location>
        <begin position="30"/>
        <end position="389"/>
    </location>
</feature>
<sequence>MMNWKYLLTGVLAGSTLVLRAAGEAKDECPNILFILSDDHTSQTWGIYGGILSEYAQTENIRRLADEGAVLDNCFCTNSISTPSRAAILTGRYSHCNGVYTLDDTLDVSLPTFAKELQKAGYHTGLVGKWHLKSQPQGFDYYSVFHDQGEYRDPTFKNSDDPWPGQRNFGERIHGFSTDIVTEKAIRWMKAQDKSQPFLMCCHFKATHEPYDFPERMRHLYDGVVFPEPENLLDWGPETNGRTFVGQKLETIGHNWEVASADPDKWWCRYLELPFTTKGMSRIAARKAIYQKLIRDYLRCAATVDDNIGKLLDALDEMGIADNTIVVYVADQGYFLGEHGFYDKRMFYEESARMPFVIRYPKCIPAGKRVNELVLNVDFASTLCDFAGVKSPEGTQGRSFKDVLAGKTPKDWRKSFYYRYWTQHDIRPAHIGVRNERYKLMFLYGDRLNMTGSSDYKSTPSWEFYDLQKDPKENHNAYGEKEYESVIREMKKEMMRLREEVKDTDEGEIRMMEILRKEGLEK</sequence>
<feature type="chain" id="PRO_5002789868" evidence="7">
    <location>
        <begin position="22"/>
        <end position="522"/>
    </location>
</feature>
<keyword evidence="6" id="KW-0175">Coiled coil</keyword>
<dbReference type="GO" id="GO:0016787">
    <property type="term" value="F:hydrolase activity"/>
    <property type="evidence" value="ECO:0007669"/>
    <property type="project" value="UniProtKB-KW"/>
</dbReference>
<dbReference type="InterPro" id="IPR017850">
    <property type="entry name" value="Alkaline_phosphatase_core_sf"/>
</dbReference>
<evidence type="ECO:0000256" key="1">
    <source>
        <dbReference type="ARBA" id="ARBA00008779"/>
    </source>
</evidence>
<dbReference type="AlphaFoldDB" id="B3JEK6"/>
<dbReference type="STRING" id="470145.BACCOP_00299"/>
<keyword evidence="4" id="KW-0325">Glycoprotein</keyword>
<dbReference type="Gene3D" id="3.40.720.10">
    <property type="entry name" value="Alkaline Phosphatase, subunit A"/>
    <property type="match status" value="1"/>
</dbReference>
<gene>
    <name evidence="9" type="ORF">BACCOP_00299</name>
</gene>
<evidence type="ECO:0000256" key="2">
    <source>
        <dbReference type="ARBA" id="ARBA00022729"/>
    </source>
</evidence>
<dbReference type="InterPro" id="IPR024607">
    <property type="entry name" value="Sulfatase_CS"/>
</dbReference>
<feature type="modified residue" description="3-oxoalanine (Ser)" evidence="5">
    <location>
        <position position="81"/>
    </location>
</feature>